<dbReference type="AlphaFoldDB" id="X0VGX5"/>
<reference evidence="1" key="1">
    <citation type="journal article" date="2014" name="Front. Microbiol.">
        <title>High frequency of phylogenetically diverse reductive dehalogenase-homologous genes in deep subseafloor sedimentary metagenomes.</title>
        <authorList>
            <person name="Kawai M."/>
            <person name="Futagami T."/>
            <person name="Toyoda A."/>
            <person name="Takaki Y."/>
            <person name="Nishi S."/>
            <person name="Hori S."/>
            <person name="Arai W."/>
            <person name="Tsubouchi T."/>
            <person name="Morono Y."/>
            <person name="Uchiyama I."/>
            <person name="Ito T."/>
            <person name="Fujiyama A."/>
            <person name="Inagaki F."/>
            <person name="Takami H."/>
        </authorList>
    </citation>
    <scope>NUCLEOTIDE SEQUENCE</scope>
    <source>
        <strain evidence="1">Expedition CK06-06</strain>
    </source>
</reference>
<organism evidence="1">
    <name type="scientific">marine sediment metagenome</name>
    <dbReference type="NCBI Taxonomy" id="412755"/>
    <lineage>
        <taxon>unclassified sequences</taxon>
        <taxon>metagenomes</taxon>
        <taxon>ecological metagenomes</taxon>
    </lineage>
</organism>
<comment type="caution">
    <text evidence="1">The sequence shown here is derived from an EMBL/GenBank/DDBJ whole genome shotgun (WGS) entry which is preliminary data.</text>
</comment>
<sequence length="77" mass="8981">QEILDALEELEVATAQELSEFIDVGAISIRNSLNRLLREMEVEKIELTRTEVLQEGIKFSGKHFKWKIKQTRPLKKD</sequence>
<protein>
    <recommendedName>
        <fullName evidence="2">Helix-turn-helix type 11 domain-containing protein</fullName>
    </recommendedName>
</protein>
<proteinExistence type="predicted"/>
<dbReference type="EMBL" id="BARS01024778">
    <property type="protein sequence ID" value="GAG11733.1"/>
    <property type="molecule type" value="Genomic_DNA"/>
</dbReference>
<evidence type="ECO:0008006" key="2">
    <source>
        <dbReference type="Google" id="ProtNLM"/>
    </source>
</evidence>
<name>X0VGX5_9ZZZZ</name>
<gene>
    <name evidence="1" type="ORF">S01H1_39278</name>
</gene>
<evidence type="ECO:0000313" key="1">
    <source>
        <dbReference type="EMBL" id="GAG11733.1"/>
    </source>
</evidence>
<feature type="non-terminal residue" evidence="1">
    <location>
        <position position="1"/>
    </location>
</feature>
<accession>X0VGX5</accession>